<dbReference type="InterPro" id="IPR025687">
    <property type="entry name" value="Znf-C4pol"/>
</dbReference>
<feature type="compositionally biased region" description="Basic residues" evidence="15">
    <location>
        <begin position="904"/>
        <end position="913"/>
    </location>
</feature>
<feature type="compositionally biased region" description="Basic and acidic residues" evidence="15">
    <location>
        <begin position="439"/>
        <end position="459"/>
    </location>
</feature>
<dbReference type="InterPro" id="IPR036397">
    <property type="entry name" value="RNaseH_sf"/>
</dbReference>
<dbReference type="Gene3D" id="1.10.287.690">
    <property type="entry name" value="Helix hairpin bin"/>
    <property type="match status" value="1"/>
</dbReference>
<dbReference type="GO" id="GO:0000724">
    <property type="term" value="P:double-strand break repair via homologous recombination"/>
    <property type="evidence" value="ECO:0007669"/>
    <property type="project" value="TreeGrafter"/>
</dbReference>
<feature type="compositionally biased region" description="Basic and acidic residues" evidence="15">
    <location>
        <begin position="1"/>
        <end position="432"/>
    </location>
</feature>
<keyword evidence="10" id="KW-0239">DNA-directed DNA polymerase</keyword>
<name>A0AAW0YCN0_CHEQU</name>
<gene>
    <name evidence="19" type="ORF">OTU49_017329</name>
</gene>
<dbReference type="PANTHER" id="PTHR45812">
    <property type="entry name" value="DNA POLYMERASE ZETA CATALYTIC SUBUNIT"/>
    <property type="match status" value="1"/>
</dbReference>
<dbReference type="Pfam" id="PF03104">
    <property type="entry name" value="DNA_pol_B_exo1"/>
    <property type="match status" value="1"/>
</dbReference>
<dbReference type="FunFam" id="3.30.420.10:FF:000024">
    <property type="entry name" value="DNA polymerase zeta catalytic subunit"/>
    <property type="match status" value="1"/>
</dbReference>
<dbReference type="SUPFAM" id="SSF56672">
    <property type="entry name" value="DNA/RNA polymerases"/>
    <property type="match status" value="1"/>
</dbReference>
<keyword evidence="9" id="KW-0862">Zinc</keyword>
<dbReference type="GO" id="GO:0051536">
    <property type="term" value="F:iron-sulfur cluster binding"/>
    <property type="evidence" value="ECO:0007669"/>
    <property type="project" value="UniProtKB-KW"/>
</dbReference>
<dbReference type="FunFam" id="1.10.287.690:FF:000002">
    <property type="entry name" value="DNA polymerase zeta"/>
    <property type="match status" value="1"/>
</dbReference>
<evidence type="ECO:0000256" key="7">
    <source>
        <dbReference type="ARBA" id="ARBA00022723"/>
    </source>
</evidence>
<dbReference type="GO" id="GO:0016035">
    <property type="term" value="C:zeta DNA polymerase complex"/>
    <property type="evidence" value="ECO:0007669"/>
    <property type="project" value="InterPro"/>
</dbReference>
<keyword evidence="11" id="KW-0408">Iron</keyword>
<dbReference type="InterPro" id="IPR006133">
    <property type="entry name" value="DNA-dir_DNA_pol_B_exonuc"/>
</dbReference>
<sequence>SKDKSRSSSSKEKSRESSGKERSRESSGKEKSRESSGKEKSRESSGKEKSRESSGKEKSRESSGKEKSRESSGKEKSRESSGKEKSRESSGKEKSRESLGKEKSRSSSRKEKNSEPSSKEKKREPSSKEKNNESSSKEKNSESSSKEKNNESSSKEKNSESSSKEKNNESSSKEKNSESSSKEKNNESSSKEKNNESSSKEKNSESSSKEKNNESSSKEKNSESSSKEKNNESSSKEKNSESSSKEKNNESSSKEKNSESSSKEKNNESSSKEKNSESSSKEKNNESSSKEKNSESSSKEKNNESSSKEKNSESSSKEKNNESSSKEKNSESSSKEKNSESSSKEKNSESSSKEKNRDPSGKEKNIESSSKEKNRDPSSKEKNRDPSSKEKNRDPSNKEKNRDPSNKEKKREPSSKEKNSLSSKEKGKESADKKKRKKSSDNEKSNVCSERDKNKESLGKNKSKLSSNEKRQETVDKENNLGTVSKNKSQELSGMEKIQNSCNKGSEESSVKEKIHESLINEDKDLEKEELIQESVDSSSFTVKSVKGLFHIQKTGHEISITKDTCVLEEPEVLLPVKETSRNLDSYSTQNLEGKIILITKEASKCSKRKNVSRWDVVDVNSGESAKKRSRWDVEMQETNKRITNEVIEDNQKEDLVTRTPCSLQDNGKLEEVHQTSIGIQDNKASASLHGYQESAGKQPQVRRDVCGSQMSEDASGSKAVADTQQFTIDKSAAKKEAKFAVPNFEQKVVGERNKKIKKALDDVFSDVPPITDNSDNYEMSNLTSEEQLRKAKLKKTLSDLFGKSSVSHKRDNTLCKSDGTVENMSDTPKKFQASNTLKARGVKSVQESKYQFKKPLDFLFESDLSLKESGQERVKNFTKVNRHSKKRRLVEERYTPQPLSKVIVKKKSRRKSKSEIDSNPSPRKKLNTNLEYKPHSSSKRAPEPEYQPKSIRKFSSDPEYKPHSLSKHSLKPEYKPLSISKGSLKLLYKPKSITKGTSRPEYEPKPIRGSLWTDTGNECTLKSFQNRIQNKEKLEEADRVDMYVPKPLSKESAVKEYIPKPMCLPPNNVEQEDEYSPHPVGLDKPTPEYIPSGICESTEHEEEYVPLPPKNKQSADNVGDSVLLSPVVEGNSQHILEKNSSTPILVKTSINTPLYAADIYNQCSVTTHTGEKIAPGFYREQDGNSSHEERQNQNSGTVGKGTLPKNQRQGPSKKSEVGKQKTKPPGPEMSKKCSKILMYIPPPPTFDMILSTLGDYNLPEVLHPPAFCSKPGDIPSKPVEIGGQVLKLKSGIASDLEDFEGRFQEDGLYNWRLLLKALNSEASIHVIHESAFLENRGKTECSILTPVKPPPSPEEVIRWTKARKIFKSIKKKSDHDDKDNDDDDDPSSSKKQNKASSDSKNHNSKSCNTSTSQETRPQKNSSDGLSDVHAETTNLQQLKTSTPQPKISYALEVLHLTPIEKISSPSAEKLSQDKRQCQERSTKRRVSWEGKELKSGKSPIIYKRRRTLFEELNPLEEESEDQINLELKPNSKKSVSFDELMLKSLESRENSAVGSVQLAEYLDNEGNTSSKTDTYVAEVDSRIPVSAASIEGTKVEERTILSEEKKTECQPTSEDYPDNSQSLLSHISLSLTSKITSQQSSQHSNDSSLRQQLMNTQFRQQFLSFSQGKGSFSQSIDGPSLNNTFGFKFSNHNLYEAKALHEYEFLTVMCMECHVKTRPQLLPDPLLDPILAVIFTIIQDVPDTHSTPRSHKGAIVVSSDGCNVVTPAGITDLLVLHVDDEMTLLEEVLKLVITWDPDILVGYEVQMSSWGYLLERGAALGMEIVSRLSRTPEGTASHHDEEQDEYGADHTSQIHMTGRIVLNVWRLMRAEVALQSYSLDNVAYHVLHIRVPSFSHDKLRDWWMHNITRWRTLEHYLNRCRLTVDLVQRLDLIHRTAELARLFGIQFYDVLARGTQFRVESMMLRLARGSNMVSISPSIHQRSAMKAPEWIALTMEPESRFYTDPVVVLDFQSLYPSIMIAYNYCYSTCLGRINLIDGPQPMEFGTTYLHIHPDELVKCVDEVNVSPCGVAFVPSSVRRGILPIMLEEILNTRLMVKRMMKEYKDDTALQRVLHSRQLGLKLIANVTYGYTSANFSGRMPCSEIGDSVVSKGRETLERCIQLVNSHPSWHAKVVYGDTDSLFVHLPGRTKNQAFTIGYEIANQVTQMYPKPIKLKFEKVYLPCILQTKKRYVGYMYETPDQEVPVFDAKGIETVRRDGCPASGKILEKSLRLLFEDKDISQVKDFVQRQFIKLLQGKVSLQDLIFAKEYRGARGYRPTACVPALELTKQWIRRDRRREPRSGERVPYVIVYGAPGLPLIQLIRSPDVVLADPTLRVNATHYVTRAILPPLERCFSLLGVDVNNWYSELPRPSTTTFSSLATEGAVTHKGMKFNRGGISIARYFTPSSCVACGANNTSSMQGVGLCSACKTCTDVTVIKLNEKIRNYERAVSHIQKVCETCLGCRLQEVECISLACPITYRRTQATRDLHLVSQLREVIKNITDMKQDP</sequence>
<evidence type="ECO:0000313" key="19">
    <source>
        <dbReference type="EMBL" id="KAK8754661.1"/>
    </source>
</evidence>
<dbReference type="EC" id="2.7.7.7" evidence="3"/>
<evidence type="ECO:0000256" key="4">
    <source>
        <dbReference type="ARBA" id="ARBA00021589"/>
    </source>
</evidence>
<dbReference type="Pfam" id="PF14260">
    <property type="entry name" value="zf-C4pol"/>
    <property type="match status" value="1"/>
</dbReference>
<comment type="cofactor">
    <cofactor evidence="1">
        <name>[4Fe-4S] cluster</name>
        <dbReference type="ChEBI" id="CHEBI:49883"/>
    </cofactor>
</comment>
<evidence type="ECO:0000256" key="12">
    <source>
        <dbReference type="ARBA" id="ARBA00023014"/>
    </source>
</evidence>
<feature type="region of interest" description="Disordered" evidence="15">
    <location>
        <begin position="878"/>
        <end position="974"/>
    </location>
</feature>
<dbReference type="SUPFAM" id="SSF53098">
    <property type="entry name" value="Ribonuclease H-like"/>
    <property type="match status" value="1"/>
</dbReference>
<evidence type="ECO:0000313" key="20">
    <source>
        <dbReference type="Proteomes" id="UP001445076"/>
    </source>
</evidence>
<evidence type="ECO:0000256" key="13">
    <source>
        <dbReference type="ARBA" id="ARBA00023204"/>
    </source>
</evidence>
<dbReference type="InterPro" id="IPR012337">
    <property type="entry name" value="RNaseH-like_sf"/>
</dbReference>
<dbReference type="SMART" id="SM00486">
    <property type="entry name" value="POLBc"/>
    <property type="match status" value="1"/>
</dbReference>
<dbReference type="EMBL" id="JARKIK010000001">
    <property type="protein sequence ID" value="KAK8754661.1"/>
    <property type="molecule type" value="Genomic_DNA"/>
</dbReference>
<evidence type="ECO:0000256" key="2">
    <source>
        <dbReference type="ARBA" id="ARBA00005755"/>
    </source>
</evidence>
<dbReference type="Proteomes" id="UP001445076">
    <property type="component" value="Unassembled WGS sequence"/>
</dbReference>
<protein>
    <recommendedName>
        <fullName evidence="4">DNA polymerase zeta catalytic subunit</fullName>
        <ecNumber evidence="3">2.7.7.7</ecNumber>
    </recommendedName>
</protein>
<dbReference type="PRINTS" id="PR00106">
    <property type="entry name" value="DNAPOLB"/>
</dbReference>
<feature type="domain" description="C4-type zinc-finger of DNA polymerase delta" evidence="18">
    <location>
        <begin position="2449"/>
        <end position="2522"/>
    </location>
</feature>
<feature type="region of interest" description="Disordered" evidence="15">
    <location>
        <begin position="995"/>
        <end position="1017"/>
    </location>
</feature>
<dbReference type="Gene3D" id="3.90.1600.10">
    <property type="entry name" value="Palm domain of DNA polymerase"/>
    <property type="match status" value="1"/>
</dbReference>
<feature type="region of interest" description="Disordered" evidence="15">
    <location>
        <begin position="1466"/>
        <end position="1492"/>
    </location>
</feature>
<dbReference type="GO" id="GO:0005634">
    <property type="term" value="C:nucleus"/>
    <property type="evidence" value="ECO:0007669"/>
    <property type="project" value="TreeGrafter"/>
</dbReference>
<comment type="caution">
    <text evidence="19">The sequence shown here is derived from an EMBL/GenBank/DDBJ whole genome shotgun (WGS) entry which is preliminary data.</text>
</comment>
<evidence type="ECO:0000259" key="16">
    <source>
        <dbReference type="Pfam" id="PF00136"/>
    </source>
</evidence>
<accession>A0AAW0YCN0</accession>
<dbReference type="GO" id="GO:0000166">
    <property type="term" value="F:nucleotide binding"/>
    <property type="evidence" value="ECO:0007669"/>
    <property type="project" value="InterPro"/>
</dbReference>
<keyword evidence="12" id="KW-0411">Iron-sulfur</keyword>
<evidence type="ECO:0000256" key="14">
    <source>
        <dbReference type="ARBA" id="ARBA00049244"/>
    </source>
</evidence>
<keyword evidence="6" id="KW-0548">Nucleotidyltransferase</keyword>
<evidence type="ECO:0000256" key="6">
    <source>
        <dbReference type="ARBA" id="ARBA00022695"/>
    </source>
</evidence>
<evidence type="ECO:0000256" key="1">
    <source>
        <dbReference type="ARBA" id="ARBA00001966"/>
    </source>
</evidence>
<dbReference type="InterPro" id="IPR006172">
    <property type="entry name" value="DNA-dir_DNA_pol_B"/>
</dbReference>
<dbReference type="PROSITE" id="PS00116">
    <property type="entry name" value="DNA_POLYMERASE_B"/>
    <property type="match status" value="1"/>
</dbReference>
<feature type="domain" description="DNA-directed DNA polymerase family B multifunctional" evidence="16">
    <location>
        <begin position="1947"/>
        <end position="2396"/>
    </location>
</feature>
<organism evidence="19 20">
    <name type="scientific">Cherax quadricarinatus</name>
    <name type="common">Australian red claw crayfish</name>
    <dbReference type="NCBI Taxonomy" id="27406"/>
    <lineage>
        <taxon>Eukaryota</taxon>
        <taxon>Metazoa</taxon>
        <taxon>Ecdysozoa</taxon>
        <taxon>Arthropoda</taxon>
        <taxon>Crustacea</taxon>
        <taxon>Multicrustacea</taxon>
        <taxon>Malacostraca</taxon>
        <taxon>Eumalacostraca</taxon>
        <taxon>Eucarida</taxon>
        <taxon>Decapoda</taxon>
        <taxon>Pleocyemata</taxon>
        <taxon>Astacidea</taxon>
        <taxon>Parastacoidea</taxon>
        <taxon>Parastacidae</taxon>
        <taxon>Cherax</taxon>
    </lineage>
</organism>
<evidence type="ECO:0000256" key="5">
    <source>
        <dbReference type="ARBA" id="ARBA00022679"/>
    </source>
</evidence>
<evidence type="ECO:0000259" key="17">
    <source>
        <dbReference type="Pfam" id="PF03104"/>
    </source>
</evidence>
<evidence type="ECO:0000256" key="3">
    <source>
        <dbReference type="ARBA" id="ARBA00012417"/>
    </source>
</evidence>
<keyword evidence="8" id="KW-0227">DNA damage</keyword>
<dbReference type="Gene3D" id="1.10.132.60">
    <property type="entry name" value="DNA polymerase family B, C-terminal domain"/>
    <property type="match status" value="1"/>
</dbReference>
<feature type="compositionally biased region" description="Basic and acidic residues" evidence="15">
    <location>
        <begin position="505"/>
        <end position="514"/>
    </location>
</feature>
<dbReference type="InterPro" id="IPR043502">
    <property type="entry name" value="DNA/RNA_pol_sf"/>
</dbReference>
<proteinExistence type="inferred from homology"/>
<feature type="region of interest" description="Disordered" evidence="15">
    <location>
        <begin position="1369"/>
        <end position="1428"/>
    </location>
</feature>
<feature type="compositionally biased region" description="Basic and acidic residues" evidence="15">
    <location>
        <begin position="1471"/>
        <end position="1492"/>
    </location>
</feature>
<comment type="catalytic activity">
    <reaction evidence="14">
        <text>DNA(n) + a 2'-deoxyribonucleoside 5'-triphosphate = DNA(n+1) + diphosphate</text>
        <dbReference type="Rhea" id="RHEA:22508"/>
        <dbReference type="Rhea" id="RHEA-COMP:17339"/>
        <dbReference type="Rhea" id="RHEA-COMP:17340"/>
        <dbReference type="ChEBI" id="CHEBI:33019"/>
        <dbReference type="ChEBI" id="CHEBI:61560"/>
        <dbReference type="ChEBI" id="CHEBI:173112"/>
        <dbReference type="EC" id="2.7.7.7"/>
    </reaction>
</comment>
<evidence type="ECO:0000256" key="10">
    <source>
        <dbReference type="ARBA" id="ARBA00022932"/>
    </source>
</evidence>
<dbReference type="InterPro" id="IPR042087">
    <property type="entry name" value="DNA_pol_B_thumb"/>
</dbReference>
<dbReference type="GO" id="GO:0042276">
    <property type="term" value="P:error-prone translesion synthesis"/>
    <property type="evidence" value="ECO:0007669"/>
    <property type="project" value="TreeGrafter"/>
</dbReference>
<evidence type="ECO:0000256" key="9">
    <source>
        <dbReference type="ARBA" id="ARBA00022833"/>
    </source>
</evidence>
<feature type="compositionally biased region" description="Basic and acidic residues" evidence="15">
    <location>
        <begin position="467"/>
        <end position="479"/>
    </location>
</feature>
<dbReference type="FunFam" id="1.10.132.60:FF:000005">
    <property type="entry name" value="Putative DNA polymerase zeta catalytic subunit"/>
    <property type="match status" value="1"/>
</dbReference>
<dbReference type="Pfam" id="PF00136">
    <property type="entry name" value="DNA_pol_B"/>
    <property type="match status" value="1"/>
</dbReference>
<dbReference type="InterPro" id="IPR030559">
    <property type="entry name" value="PolZ_Rev3"/>
</dbReference>
<feature type="compositionally biased region" description="Polar residues" evidence="15">
    <location>
        <begin position="480"/>
        <end position="504"/>
    </location>
</feature>
<dbReference type="InterPro" id="IPR017964">
    <property type="entry name" value="DNA-dir_DNA_pol_B_CS"/>
</dbReference>
<evidence type="ECO:0000256" key="15">
    <source>
        <dbReference type="SAM" id="MobiDB-lite"/>
    </source>
</evidence>
<comment type="similarity">
    <text evidence="2">Belongs to the DNA polymerase type-B family.</text>
</comment>
<feature type="compositionally biased region" description="Polar residues" evidence="15">
    <location>
        <begin position="1395"/>
        <end position="1425"/>
    </location>
</feature>
<feature type="region of interest" description="Disordered" evidence="15">
    <location>
        <begin position="1"/>
        <end position="514"/>
    </location>
</feature>
<reference evidence="19 20" key="1">
    <citation type="journal article" date="2024" name="BMC Genomics">
        <title>Genome assembly of redclaw crayfish (Cherax quadricarinatus) provides insights into its immune adaptation and hypoxia tolerance.</title>
        <authorList>
            <person name="Liu Z."/>
            <person name="Zheng J."/>
            <person name="Li H."/>
            <person name="Fang K."/>
            <person name="Wang S."/>
            <person name="He J."/>
            <person name="Zhou D."/>
            <person name="Weng S."/>
            <person name="Chi M."/>
            <person name="Gu Z."/>
            <person name="He J."/>
            <person name="Li F."/>
            <person name="Wang M."/>
        </authorList>
    </citation>
    <scope>NUCLEOTIDE SEQUENCE [LARGE SCALE GENOMIC DNA]</scope>
    <source>
        <strain evidence="19">ZL_2023a</strain>
    </source>
</reference>
<dbReference type="GO" id="GO:0003677">
    <property type="term" value="F:DNA binding"/>
    <property type="evidence" value="ECO:0007669"/>
    <property type="project" value="InterPro"/>
</dbReference>
<feature type="region of interest" description="Disordered" evidence="15">
    <location>
        <begin position="1099"/>
        <end position="1119"/>
    </location>
</feature>
<keyword evidence="20" id="KW-1185">Reference proteome</keyword>
<dbReference type="InterPro" id="IPR023211">
    <property type="entry name" value="DNA_pol_palm_dom_sf"/>
</dbReference>
<evidence type="ECO:0000256" key="11">
    <source>
        <dbReference type="ARBA" id="ARBA00023004"/>
    </source>
</evidence>
<dbReference type="GO" id="GO:0046872">
    <property type="term" value="F:metal ion binding"/>
    <property type="evidence" value="ECO:0007669"/>
    <property type="project" value="UniProtKB-KW"/>
</dbReference>
<feature type="compositionally biased region" description="Basic and acidic residues" evidence="15">
    <location>
        <begin position="1180"/>
        <end position="1192"/>
    </location>
</feature>
<evidence type="ECO:0000259" key="18">
    <source>
        <dbReference type="Pfam" id="PF14260"/>
    </source>
</evidence>
<feature type="domain" description="DNA-directed DNA polymerase family B exonuclease" evidence="17">
    <location>
        <begin position="1694"/>
        <end position="1883"/>
    </location>
</feature>
<dbReference type="CDD" id="cd05534">
    <property type="entry name" value="POLBc_zeta"/>
    <property type="match status" value="1"/>
</dbReference>
<dbReference type="PANTHER" id="PTHR45812:SF1">
    <property type="entry name" value="DNA POLYMERASE ZETA CATALYTIC SUBUNIT"/>
    <property type="match status" value="1"/>
</dbReference>
<keyword evidence="13" id="KW-0234">DNA repair</keyword>
<feature type="region of interest" description="Disordered" evidence="15">
    <location>
        <begin position="1177"/>
        <end position="1234"/>
    </location>
</feature>
<feature type="non-terminal residue" evidence="19">
    <location>
        <position position="1"/>
    </location>
</feature>
<evidence type="ECO:0000256" key="8">
    <source>
        <dbReference type="ARBA" id="ARBA00022763"/>
    </source>
</evidence>
<dbReference type="GO" id="GO:0003887">
    <property type="term" value="F:DNA-directed DNA polymerase activity"/>
    <property type="evidence" value="ECO:0007669"/>
    <property type="project" value="UniProtKB-KW"/>
</dbReference>
<dbReference type="InterPro" id="IPR006134">
    <property type="entry name" value="DNA-dir_DNA_pol_B_multi_dom"/>
</dbReference>
<keyword evidence="5" id="KW-0808">Transferase</keyword>
<keyword evidence="7" id="KW-0479">Metal-binding</keyword>
<dbReference type="Gene3D" id="3.30.420.10">
    <property type="entry name" value="Ribonuclease H-like superfamily/Ribonuclease H"/>
    <property type="match status" value="1"/>
</dbReference>
<dbReference type="CDD" id="cd05778">
    <property type="entry name" value="DNA_polB_zeta_exo"/>
    <property type="match status" value="1"/>
</dbReference>